<evidence type="ECO:0000313" key="8">
    <source>
        <dbReference type="Proteomes" id="UP000009082"/>
    </source>
</evidence>
<evidence type="ECO:0000313" key="7">
    <source>
        <dbReference type="EMBL" id="EEQ82819.1"/>
    </source>
</evidence>
<dbReference type="InterPro" id="IPR007502">
    <property type="entry name" value="Helicase-assoc_dom"/>
</dbReference>
<dbReference type="Pfam" id="PF07717">
    <property type="entry name" value="OB_NTP_bind"/>
    <property type="match status" value="1"/>
</dbReference>
<dbReference type="CDD" id="cd17917">
    <property type="entry name" value="DEXHc_RHA-like"/>
    <property type="match status" value="1"/>
</dbReference>
<keyword evidence="1" id="KW-0547">Nucleotide-binding</keyword>
<evidence type="ECO:0000259" key="5">
    <source>
        <dbReference type="PROSITE" id="PS51192"/>
    </source>
</evidence>
<dbReference type="SMART" id="SM00487">
    <property type="entry name" value="DEXDc"/>
    <property type="match status" value="1"/>
</dbReference>
<proteinExistence type="predicted"/>
<dbReference type="PANTHER" id="PTHR18934">
    <property type="entry name" value="ATP-DEPENDENT RNA HELICASE"/>
    <property type="match status" value="1"/>
</dbReference>
<dbReference type="OrthoDB" id="10253254at2759"/>
<dbReference type="InterPro" id="IPR014001">
    <property type="entry name" value="Helicase_ATP-bd"/>
</dbReference>
<dbReference type="VEuPathDB" id="MicrosporidiaDB:NCER_100425"/>
<dbReference type="GO" id="GO:0005524">
    <property type="term" value="F:ATP binding"/>
    <property type="evidence" value="ECO:0007669"/>
    <property type="project" value="UniProtKB-KW"/>
</dbReference>
<dbReference type="GO" id="GO:0016787">
    <property type="term" value="F:hydrolase activity"/>
    <property type="evidence" value="ECO:0007669"/>
    <property type="project" value="UniProtKB-KW"/>
</dbReference>
<dbReference type="Gene3D" id="3.40.50.300">
    <property type="entry name" value="P-loop containing nucleotide triphosphate hydrolases"/>
    <property type="match status" value="2"/>
</dbReference>
<dbReference type="Proteomes" id="UP000009082">
    <property type="component" value="Unassembled WGS sequence"/>
</dbReference>
<dbReference type="Pfam" id="PF21010">
    <property type="entry name" value="HA2_C"/>
    <property type="match status" value="1"/>
</dbReference>
<dbReference type="InterPro" id="IPR048333">
    <property type="entry name" value="HA2_WH"/>
</dbReference>
<dbReference type="InterPro" id="IPR027417">
    <property type="entry name" value="P-loop_NTPase"/>
</dbReference>
<gene>
    <name evidence="7" type="ORF">NCER_100425</name>
</gene>
<dbReference type="InterPro" id="IPR011709">
    <property type="entry name" value="DEAD-box_helicase_OB_fold"/>
</dbReference>
<keyword evidence="3" id="KW-0347">Helicase</keyword>
<reference evidence="8" key="1">
    <citation type="journal article" date="2009" name="PLoS Pathog.">
        <title>Genomic analyses of the microsporidian Nosema ceranae, an emergent pathogen of honey bees.</title>
        <authorList>
            <person name="Cornman R.S."/>
            <person name="Chen Y.P."/>
            <person name="Schatz M.C."/>
            <person name="Street C."/>
            <person name="Zhao Y."/>
            <person name="Desany B."/>
            <person name="Egholm M."/>
            <person name="Hutchison S."/>
            <person name="Pettis J.S."/>
            <person name="Lipkin W.I."/>
            <person name="Evans J.D."/>
        </authorList>
    </citation>
    <scope>NUCLEOTIDE SEQUENCE [LARGE SCALE GENOMIC DNA]</scope>
    <source>
        <strain evidence="8">BRL01</strain>
    </source>
</reference>
<dbReference type="InParanoid" id="C4V7J2"/>
<dbReference type="SMART" id="SM00490">
    <property type="entry name" value="HELICc"/>
    <property type="match status" value="1"/>
</dbReference>
<dbReference type="PROSITE" id="PS51194">
    <property type="entry name" value="HELICASE_CTER"/>
    <property type="match status" value="1"/>
</dbReference>
<evidence type="ECO:0000256" key="1">
    <source>
        <dbReference type="ARBA" id="ARBA00022741"/>
    </source>
</evidence>
<dbReference type="Gene3D" id="1.20.120.1080">
    <property type="match status" value="1"/>
</dbReference>
<dbReference type="SUPFAM" id="SSF52540">
    <property type="entry name" value="P-loop containing nucleoside triphosphate hydrolases"/>
    <property type="match status" value="1"/>
</dbReference>
<dbReference type="OMA" id="FYTREPE"/>
<keyword evidence="2" id="KW-0378">Hydrolase</keyword>
<feature type="domain" description="Helicase ATP-binding" evidence="5">
    <location>
        <begin position="127"/>
        <end position="286"/>
    </location>
</feature>
<dbReference type="STRING" id="578460.C4V7J2"/>
<dbReference type="HOGENOM" id="CLU_001832_5_11_1"/>
<dbReference type="InterPro" id="IPR001650">
    <property type="entry name" value="Helicase_C-like"/>
</dbReference>
<dbReference type="Pfam" id="PF00270">
    <property type="entry name" value="DEAD"/>
    <property type="match status" value="1"/>
</dbReference>
<evidence type="ECO:0000256" key="4">
    <source>
        <dbReference type="ARBA" id="ARBA00022840"/>
    </source>
</evidence>
<dbReference type="Pfam" id="PF00271">
    <property type="entry name" value="Helicase_C"/>
    <property type="match status" value="1"/>
</dbReference>
<feature type="domain" description="Helicase C-terminal" evidence="6">
    <location>
        <begin position="308"/>
        <end position="476"/>
    </location>
</feature>
<dbReference type="InterPro" id="IPR011545">
    <property type="entry name" value="DEAD/DEAH_box_helicase_dom"/>
</dbReference>
<evidence type="ECO:0000256" key="2">
    <source>
        <dbReference type="ARBA" id="ARBA00022801"/>
    </source>
</evidence>
<dbReference type="GO" id="GO:0004386">
    <property type="term" value="F:helicase activity"/>
    <property type="evidence" value="ECO:0007669"/>
    <property type="project" value="UniProtKB-KW"/>
</dbReference>
<dbReference type="SMART" id="SM00847">
    <property type="entry name" value="HA2"/>
    <property type="match status" value="1"/>
</dbReference>
<dbReference type="Pfam" id="PF04408">
    <property type="entry name" value="WHD_HA2"/>
    <property type="match status" value="1"/>
</dbReference>
<accession>C4V7J2</accession>
<name>C4V7J2_VAIC1</name>
<evidence type="ECO:0000259" key="6">
    <source>
        <dbReference type="PROSITE" id="PS51194"/>
    </source>
</evidence>
<dbReference type="EMBL" id="ACOL01000021">
    <property type="protein sequence ID" value="EEQ82819.1"/>
    <property type="molecule type" value="Genomic_DNA"/>
</dbReference>
<sequence length="723" mass="83747">MDMRKDIIDVFNTKNIAYTVDLINNVYTYLTSDNYEDLEKIVSKDIFTDLVNLKKITEENFYGQDAQLSEDIFLKWEIPNKLLVDKFTVEKPIKNYDLEILNFLNNEADIENLDGEDSVEKKMDLITKLLDEKKIVLVQGDTGCGKTTKIPMYLLKKYNSIVCTQPRRIAAISVAKRVAHCMGSKVGDLVGYAVRFDDRTSAKTKLKYVTDGILLSEMIHRGNLNRYDCLIIDEAHERTINIDILLGICKQIINENSKLRILLMSATMSTQKFVDFFNCPFVNIKHKVFPLENYFLKQYNSENWFYETIKTVIQIHNTEPKGDILVFLTGQEEIKDAYQILTTSLNLETCKILMIYSAMSINDQEEVFLNTEKRKIVLSTNICETSVTIENIVYVVDSGRVKQMRHSCFLGLDILETLMISKAQAKQRSGRAGRTGPGKTFRIYTKQEFLQMKDSLLPEILTTNVCKCILTIKSLGINNLNNFKMIDMPNPDSINDALEYLFLARAVDSVGDITDLGRKMARLPLDPYLSLTLIRSEELGCFEDVAIIAAMLTVDQIYVDVKKDDNFLYKKFLTVKSSWNDDRGDFFVLLKIFNAWKKEKYSNKFCKYNFLSLRNMWQAKKIKDQLSFMFNYNNSSNKSKVIEAFSFGYFMNIAKIKEDGYYTIFKQTECYIHSSSCLYKKREPFILYFSIVRTKREFLKFCNVVTPEILCKSVNNVFIKKNK</sequence>
<protein>
    <submittedName>
        <fullName evidence="7">Uncharacterized protein</fullName>
    </submittedName>
</protein>
<evidence type="ECO:0000256" key="3">
    <source>
        <dbReference type="ARBA" id="ARBA00022806"/>
    </source>
</evidence>
<dbReference type="FunCoup" id="C4V7J2">
    <property type="interactions" value="403"/>
</dbReference>
<dbReference type="PANTHER" id="PTHR18934:SF99">
    <property type="entry name" value="ATP-DEPENDENT RNA HELICASE DHX37-RELATED"/>
    <property type="match status" value="1"/>
</dbReference>
<dbReference type="KEGG" id="nce:NCER_100425"/>
<keyword evidence="4" id="KW-0067">ATP-binding</keyword>
<dbReference type="CDD" id="cd18791">
    <property type="entry name" value="SF2_C_RHA"/>
    <property type="match status" value="1"/>
</dbReference>
<dbReference type="GO" id="GO:0003723">
    <property type="term" value="F:RNA binding"/>
    <property type="evidence" value="ECO:0007669"/>
    <property type="project" value="TreeGrafter"/>
</dbReference>
<dbReference type="AlphaFoldDB" id="C4V7J2"/>
<dbReference type="PROSITE" id="PS51192">
    <property type="entry name" value="HELICASE_ATP_BIND_1"/>
    <property type="match status" value="1"/>
</dbReference>
<organism evidence="8">
    <name type="scientific">Vairimorpha ceranae (strain BRL01)</name>
    <name type="common">Microsporidian parasite</name>
    <name type="synonym">Nosema ceranae</name>
    <dbReference type="NCBI Taxonomy" id="578460"/>
    <lineage>
        <taxon>Eukaryota</taxon>
        <taxon>Fungi</taxon>
        <taxon>Fungi incertae sedis</taxon>
        <taxon>Microsporidia</taxon>
        <taxon>Nosematidae</taxon>
        <taxon>Vairimorpha</taxon>
    </lineage>
</organism>